<dbReference type="NCBIfam" id="TIGR01426">
    <property type="entry name" value="MGT"/>
    <property type="match status" value="1"/>
</dbReference>
<dbReference type="RefSeq" id="WP_237821569.1">
    <property type="nucleotide sequence ID" value="NZ_JAKLTQ010000009.1"/>
</dbReference>
<keyword evidence="3" id="KW-0328">Glycosyltransferase</keyword>
<dbReference type="Pfam" id="PF00201">
    <property type="entry name" value="UDPGT"/>
    <property type="match status" value="1"/>
</dbReference>
<dbReference type="PANTHER" id="PTHR48050">
    <property type="entry name" value="STEROL 3-BETA-GLUCOSYLTRANSFERASE"/>
    <property type="match status" value="1"/>
</dbReference>
<dbReference type="InterPro" id="IPR002213">
    <property type="entry name" value="UDP_glucos_trans"/>
</dbReference>
<dbReference type="SUPFAM" id="SSF53756">
    <property type="entry name" value="UDP-Glycosyltransferase/glycogen phosphorylase"/>
    <property type="match status" value="1"/>
</dbReference>
<dbReference type="Proteomes" id="UP001165368">
    <property type="component" value="Unassembled WGS sequence"/>
</dbReference>
<dbReference type="PANTHER" id="PTHR48050:SF13">
    <property type="entry name" value="STEROL 3-BETA-GLUCOSYLTRANSFERASE UGT80A2"/>
    <property type="match status" value="1"/>
</dbReference>
<dbReference type="InterPro" id="IPR006326">
    <property type="entry name" value="UDPGT_MGT-like"/>
</dbReference>
<dbReference type="PROSITE" id="PS00375">
    <property type="entry name" value="UDPGT"/>
    <property type="match status" value="1"/>
</dbReference>
<proteinExistence type="inferred from homology"/>
<keyword evidence="2 3" id="KW-0808">Transferase</keyword>
<comment type="similarity">
    <text evidence="1 3">Belongs to the UDP-glycosyltransferase family.</text>
</comment>
<protein>
    <submittedName>
        <fullName evidence="4">Glycosyl transferase</fullName>
    </submittedName>
</protein>
<sequence>MDRRHIAMVGIPAPGHVNPGLEVIRELAARGHRVSYANDPSFRGIIEATGAGFVPYRSTLPRLGGDGKPDGGPESGGASWDGDVIDQLSIFQRDYEAMLPQLRAAFDADRPDLFLYDIAAGPARILAMQWELPAIQLSPTYVAWEGYEEDMRGFTDGLKADPRGRAYFDWQAAFLAGEGIGMDPAEFFGRPPRAVVLIPEVLQPNADRVNREVYTFTGPALAAATGQWQRPAAAEHVLLVSLGSAFTDRPEFYRSCIEAYGNLPGWHVVLQIGRYVDPAVLGPVPANIEIHPWVPQLRILEQADAFLTHAGMGGASEGLFTGTPMIAAPQAVDQFDNADALVAAGVAVRIESAAADADLLRRALAEVRSPQVVARCAGLAARLRAAGRAA</sequence>
<evidence type="ECO:0000256" key="3">
    <source>
        <dbReference type="RuleBase" id="RU003718"/>
    </source>
</evidence>
<evidence type="ECO:0000313" key="4">
    <source>
        <dbReference type="EMBL" id="MCG2622854.1"/>
    </source>
</evidence>
<name>A0ABS9L854_9MICC</name>
<evidence type="ECO:0000256" key="1">
    <source>
        <dbReference type="ARBA" id="ARBA00009995"/>
    </source>
</evidence>
<dbReference type="EMBL" id="JAKLTQ010000009">
    <property type="protein sequence ID" value="MCG2622854.1"/>
    <property type="molecule type" value="Genomic_DNA"/>
</dbReference>
<dbReference type="CDD" id="cd03784">
    <property type="entry name" value="GT1_Gtf-like"/>
    <property type="match status" value="1"/>
</dbReference>
<evidence type="ECO:0000256" key="2">
    <source>
        <dbReference type="ARBA" id="ARBA00022679"/>
    </source>
</evidence>
<accession>A0ABS9L854</accession>
<dbReference type="InterPro" id="IPR050426">
    <property type="entry name" value="Glycosyltransferase_28"/>
</dbReference>
<keyword evidence="5" id="KW-1185">Reference proteome</keyword>
<dbReference type="InterPro" id="IPR035595">
    <property type="entry name" value="UDP_glycos_trans_CS"/>
</dbReference>
<dbReference type="GO" id="GO:0016740">
    <property type="term" value="F:transferase activity"/>
    <property type="evidence" value="ECO:0007669"/>
    <property type="project" value="UniProtKB-KW"/>
</dbReference>
<organism evidence="4 5">
    <name type="scientific">Arthrobacter hankyongi</name>
    <dbReference type="NCBI Taxonomy" id="2904801"/>
    <lineage>
        <taxon>Bacteria</taxon>
        <taxon>Bacillati</taxon>
        <taxon>Actinomycetota</taxon>
        <taxon>Actinomycetes</taxon>
        <taxon>Micrococcales</taxon>
        <taxon>Micrococcaceae</taxon>
        <taxon>Arthrobacter</taxon>
    </lineage>
</organism>
<comment type="caution">
    <text evidence="4">The sequence shown here is derived from an EMBL/GenBank/DDBJ whole genome shotgun (WGS) entry which is preliminary data.</text>
</comment>
<gene>
    <name evidence="4" type="ORF">LVY72_13185</name>
</gene>
<reference evidence="4" key="1">
    <citation type="submission" date="2022-01" db="EMBL/GenBank/DDBJ databases">
        <authorList>
            <person name="Jo J.-H."/>
            <person name="Im W.-T."/>
        </authorList>
    </citation>
    <scope>NUCLEOTIDE SEQUENCE</scope>
    <source>
        <strain evidence="4">I2-34</strain>
    </source>
</reference>
<dbReference type="Gene3D" id="3.40.50.2000">
    <property type="entry name" value="Glycogen Phosphorylase B"/>
    <property type="match status" value="2"/>
</dbReference>
<evidence type="ECO:0000313" key="5">
    <source>
        <dbReference type="Proteomes" id="UP001165368"/>
    </source>
</evidence>